<feature type="region of interest" description="Disordered" evidence="1">
    <location>
        <begin position="804"/>
        <end position="848"/>
    </location>
</feature>
<evidence type="ECO:0000313" key="3">
    <source>
        <dbReference type="EMBL" id="QQO90278.1"/>
    </source>
</evidence>
<feature type="region of interest" description="Disordered" evidence="1">
    <location>
        <begin position="692"/>
        <end position="767"/>
    </location>
</feature>
<dbReference type="Proteomes" id="UP000596123">
    <property type="component" value="Segment"/>
</dbReference>
<feature type="compositionally biased region" description="Basic and acidic residues" evidence="1">
    <location>
        <begin position="215"/>
        <end position="227"/>
    </location>
</feature>
<accession>A0A7T8EPH1</accession>
<proteinExistence type="predicted"/>
<feature type="region of interest" description="Disordered" evidence="1">
    <location>
        <begin position="164"/>
        <end position="233"/>
    </location>
</feature>
<keyword evidence="3" id="KW-0378">Hydrolase</keyword>
<organism evidence="3 4">
    <name type="scientific">Erwinia phage pEa_SNUABM_5</name>
    <dbReference type="NCBI Taxonomy" id="2797313"/>
    <lineage>
        <taxon>Viruses</taxon>
        <taxon>Duplodnaviria</taxon>
        <taxon>Heunggongvirae</taxon>
        <taxon>Uroviricota</taxon>
        <taxon>Caudoviricetes</taxon>
        <taxon>Rivsvirus</taxon>
        <taxon>Rivsvirus SNUABM5</taxon>
    </lineage>
</organism>
<feature type="compositionally biased region" description="Low complexity" evidence="1">
    <location>
        <begin position="814"/>
        <end position="823"/>
    </location>
</feature>
<evidence type="ECO:0000259" key="2">
    <source>
        <dbReference type="Pfam" id="PF21277"/>
    </source>
</evidence>
<feature type="compositionally biased region" description="Basic and acidic residues" evidence="1">
    <location>
        <begin position="716"/>
        <end position="745"/>
    </location>
</feature>
<dbReference type="EMBL" id="MW366843">
    <property type="protein sequence ID" value="QQO90278.1"/>
    <property type="molecule type" value="Genomic_DNA"/>
</dbReference>
<dbReference type="PANTHER" id="PTHR21525:SF9">
    <property type="entry name" value="CHANNEL_COLICIN DOMAIN-CONTAINING PROTEIN"/>
    <property type="match status" value="1"/>
</dbReference>
<feature type="region of interest" description="Disordered" evidence="1">
    <location>
        <begin position="410"/>
        <end position="441"/>
    </location>
</feature>
<feature type="domain" description="Type VI secretion system spike protein VgrG3-like C-terminal" evidence="2">
    <location>
        <begin position="489"/>
        <end position="676"/>
    </location>
</feature>
<name>A0A7T8EPH1_9CAUD</name>
<sequence length="870" mass="92683">MAGPLGIKADERQLSALELMMEHADNLSAEVLGAPRSRRRRASKQDQAVSARDFMQGLANNTDFEDYEYYVGPGSRALNRELRERRAAQRNGMVQRTPQSIQAVPQEVARPNDAELEHALENIFTANAASSGDIVDALHQSTEISAQTAKTLHEWMEWEKAESFKNANRARTEDAAPEPTKNLPAVRQSGTDLSLPDADFPDEDRGRRGRRGRRYGRDGRPRREPRTRGFRGRGKWGALAGLAAVGGAFWWANHEKSEQDGPNGDEPQVSPAQPQPEVARQEPKPMLTQEQKDMAFDATSLGALAIGGAKRIPFVGPAVALAGAGYNAEQIANDDTLSEQEKKREQTKNITGAAGGGLGATAGAWIGGTLGSVVPGAGTLAGAALGSVIGGLIGDALGDKIGDAVADKMDESNEKAAEVEKQRQDEQDAKDRTAQSTSGGFMSMMPNWFSGLFGSAGNTSGGGGNRARPAQFDSKQINDFAAKAAAGGLGSVSAQFESGGRGVSTVSSGAGDYGGVSYGAHQLASNNGSMMNFLNSKEGQPFLAQFGGQAPGSAGFTAAYKNLASTQGDALAKAQDDYITRTHYAPQAAKLQNDLGLDVSKRGKAVQEMVYSTAVQYGGNTNAIKRALQGLNLDAMTDSQIINTVQQSKAQNVGTDFKSSSANVQAGVAARAENERKVLEKMSQDEVKQKVTDALTPDGPTATPQDANVPLTRTPEQQRDAEMDRKVAEKFPELNKGTGRPEDYQVKPVDSQPVPDLTARGPATPRMTPEEYARHMDYVMDRQQPIRPVEQASAIVDRQPLVTAADIPDPDPQPTQTASTAQPDKPRGAVAGTQRQTINPGGGAAKTHSLDDFPVFLDDPTLQMINVGYM</sequence>
<gene>
    <name evidence="3" type="ORF">pEaSNUABM5_00136</name>
</gene>
<protein>
    <submittedName>
        <fullName evidence="3">Putative glycosyl hydrolase family containing protein</fullName>
    </submittedName>
</protein>
<dbReference type="PANTHER" id="PTHR21525">
    <property type="entry name" value="MOTILE SPERM PROTEIN"/>
    <property type="match status" value="1"/>
</dbReference>
<feature type="region of interest" description="Disordered" evidence="1">
    <location>
        <begin position="255"/>
        <end position="284"/>
    </location>
</feature>
<feature type="compositionally biased region" description="Basic and acidic residues" evidence="1">
    <location>
        <begin position="410"/>
        <end position="433"/>
    </location>
</feature>
<dbReference type="GO" id="GO:0016787">
    <property type="term" value="F:hydrolase activity"/>
    <property type="evidence" value="ECO:0007669"/>
    <property type="project" value="UniProtKB-KW"/>
</dbReference>
<keyword evidence="4" id="KW-1185">Reference proteome</keyword>
<evidence type="ECO:0000256" key="1">
    <source>
        <dbReference type="SAM" id="MobiDB-lite"/>
    </source>
</evidence>
<dbReference type="Pfam" id="PF21277">
    <property type="entry name" value="T6SS_VgrG3-like_C"/>
    <property type="match status" value="1"/>
</dbReference>
<evidence type="ECO:0000313" key="4">
    <source>
        <dbReference type="Proteomes" id="UP000596123"/>
    </source>
</evidence>
<reference evidence="3 4" key="1">
    <citation type="submission" date="2020-12" db="EMBL/GenBank/DDBJ databases">
        <title>Complete genome sequence of Erwinia phage pEa_SNUABM_5.</title>
        <authorList>
            <person name="Kim S.G."/>
            <person name="Lee S.B."/>
            <person name="Kwon J."/>
            <person name="Park S.C."/>
        </authorList>
    </citation>
    <scope>NUCLEOTIDE SEQUENCE [LARGE SCALE GENOMIC DNA]</scope>
</reference>
<dbReference type="InterPro" id="IPR049073">
    <property type="entry name" value="T6SS_VgrG3-like_C"/>
</dbReference>